<dbReference type="Gene3D" id="3.10.10.10">
    <property type="entry name" value="HIV Type 1 Reverse Transcriptase, subunit A, domain 1"/>
    <property type="match status" value="1"/>
</dbReference>
<protein>
    <submittedName>
        <fullName evidence="8">Gypsy retrotransposon integrase-like protein 1</fullName>
    </submittedName>
</protein>
<keyword evidence="1" id="KW-0245">EGF-like domain</keyword>
<evidence type="ECO:0000256" key="1">
    <source>
        <dbReference type="ARBA" id="ARBA00022536"/>
    </source>
</evidence>
<feature type="region of interest" description="Disordered" evidence="6">
    <location>
        <begin position="449"/>
        <end position="473"/>
    </location>
</feature>
<feature type="coiled-coil region" evidence="5">
    <location>
        <begin position="28"/>
        <end position="55"/>
    </location>
</feature>
<sequence length="722" mass="80171">MHILRELWTKEIEEPEVKSSYEYVLNLRERLDVTLKIAREELEKAQGRQKRYYDRTAKRRKFSVGEKVLVLLPTDSNKLLMQWKRPFEIVTTVGINDYRINIDRPGTASREEHCIELTSSIPVRQRSYPVPYAMRQRIRDELREMEDLGVIRKISSPYASPVVVVKKKDDRILEVILCTQLFVLEQCLERVAWICNVSMPSCTPLKLDAFFNHPIRSDFVTTQAGSTDRWDFGWDRHFDFITRTVQSLNGPGARAQTCTQAGWFGNKCEFQCHCANNAGCDRTTGACNNGCDPQWFGPACQYAVLKLTISGGSGSNLFSLPLALDNDDRTCVLRGPNSITVKLETPQPLTWIRVVSNTAFIPQFQLLYKGESSTSFTTCANPRFAKVDDSTLDISCPTSNSIAEFTLSGLSVWRICSIYINGGRNVALKQTAEQSSTFDGWVSSNAVDGDPGVPDDDSKQRSTCSHTLGNSDTSHSWEVTFSLAVEIHSFKIYNRKNPSTMGCCEVRLVNFTLQALSSSRANSTYSYTDPGGPAQDIYTVIPSPRIGFAVNSVKIDTSRNVLGYLTLCEVLVFGEVVCPPVKFGRQCEHDCNCFDQTEACFVSTGGCPSGCAAGYSGEDCYTQCNPGRYGKNCRETCSDQCAGDSPKSCNHVNGTCDLGCVDGYYGPLCDDECPRGKYGSSCEKNCSVHCAGRYNTCDWTDGSCHQGCDPGYLSPLCTEGEM</sequence>
<evidence type="ECO:0000313" key="9">
    <source>
        <dbReference type="Proteomes" id="UP000735302"/>
    </source>
</evidence>
<dbReference type="InterPro" id="IPR006585">
    <property type="entry name" value="FTP1"/>
</dbReference>
<evidence type="ECO:0000256" key="2">
    <source>
        <dbReference type="ARBA" id="ARBA00022723"/>
    </source>
</evidence>
<feature type="compositionally biased region" description="Polar residues" evidence="6">
    <location>
        <begin position="461"/>
        <end position="473"/>
    </location>
</feature>
<dbReference type="SUPFAM" id="SSF56672">
    <property type="entry name" value="DNA/RNA polymerases"/>
    <property type="match status" value="1"/>
</dbReference>
<dbReference type="Proteomes" id="UP000735302">
    <property type="component" value="Unassembled WGS sequence"/>
</dbReference>
<dbReference type="PANTHER" id="PTHR24043">
    <property type="entry name" value="SCAVENGER RECEPTOR CLASS F"/>
    <property type="match status" value="1"/>
</dbReference>
<dbReference type="PANTHER" id="PTHR24043:SF8">
    <property type="entry name" value="EGF-LIKE DOMAIN-CONTAINING PROTEIN"/>
    <property type="match status" value="1"/>
</dbReference>
<dbReference type="SMART" id="SM00607">
    <property type="entry name" value="FTP"/>
    <property type="match status" value="1"/>
</dbReference>
<proteinExistence type="predicted"/>
<keyword evidence="5" id="KW-0175">Coiled coil</keyword>
<dbReference type="SUPFAM" id="SSF49785">
    <property type="entry name" value="Galactose-binding domain-like"/>
    <property type="match status" value="1"/>
</dbReference>
<reference evidence="8 9" key="1">
    <citation type="journal article" date="2021" name="Elife">
        <title>Chloroplast acquisition without the gene transfer in kleptoplastic sea slugs, Plakobranchus ocellatus.</title>
        <authorList>
            <person name="Maeda T."/>
            <person name="Takahashi S."/>
            <person name="Yoshida T."/>
            <person name="Shimamura S."/>
            <person name="Takaki Y."/>
            <person name="Nagai Y."/>
            <person name="Toyoda A."/>
            <person name="Suzuki Y."/>
            <person name="Arimoto A."/>
            <person name="Ishii H."/>
            <person name="Satoh N."/>
            <person name="Nishiyama T."/>
            <person name="Hasebe M."/>
            <person name="Maruyama T."/>
            <person name="Minagawa J."/>
            <person name="Obokata J."/>
            <person name="Shigenobu S."/>
        </authorList>
    </citation>
    <scope>NUCLEOTIDE SEQUENCE [LARGE SCALE GENOMIC DNA]</scope>
</reference>
<dbReference type="Pfam" id="PF22633">
    <property type="entry name" value="F5_F8_type_C_2"/>
    <property type="match status" value="1"/>
</dbReference>
<dbReference type="EMBL" id="BLXT01002816">
    <property type="protein sequence ID" value="GFN97914.1"/>
    <property type="molecule type" value="Genomic_DNA"/>
</dbReference>
<evidence type="ECO:0000256" key="6">
    <source>
        <dbReference type="SAM" id="MobiDB-lite"/>
    </source>
</evidence>
<dbReference type="GO" id="GO:0046872">
    <property type="term" value="F:metal ion binding"/>
    <property type="evidence" value="ECO:0007669"/>
    <property type="project" value="UniProtKB-KW"/>
</dbReference>
<accession>A0AAV3ZTG9</accession>
<name>A0AAV3ZTG9_9GAST</name>
<keyword evidence="3" id="KW-0106">Calcium</keyword>
<keyword evidence="4" id="KW-1015">Disulfide bond</keyword>
<dbReference type="InterPro" id="IPR043502">
    <property type="entry name" value="DNA/RNA_pol_sf"/>
</dbReference>
<evidence type="ECO:0000256" key="5">
    <source>
        <dbReference type="SAM" id="Coils"/>
    </source>
</evidence>
<evidence type="ECO:0000313" key="8">
    <source>
        <dbReference type="EMBL" id="GFN97914.1"/>
    </source>
</evidence>
<organism evidence="8 9">
    <name type="scientific">Plakobranchus ocellatus</name>
    <dbReference type="NCBI Taxonomy" id="259542"/>
    <lineage>
        <taxon>Eukaryota</taxon>
        <taxon>Metazoa</taxon>
        <taxon>Spiralia</taxon>
        <taxon>Lophotrochozoa</taxon>
        <taxon>Mollusca</taxon>
        <taxon>Gastropoda</taxon>
        <taxon>Heterobranchia</taxon>
        <taxon>Euthyneura</taxon>
        <taxon>Panpulmonata</taxon>
        <taxon>Sacoglossa</taxon>
        <taxon>Placobranchoidea</taxon>
        <taxon>Plakobranchidae</taxon>
        <taxon>Plakobranchus</taxon>
    </lineage>
</organism>
<evidence type="ECO:0000256" key="4">
    <source>
        <dbReference type="ARBA" id="ARBA00023157"/>
    </source>
</evidence>
<dbReference type="Gene3D" id="2.60.120.260">
    <property type="entry name" value="Galactose-binding domain-like"/>
    <property type="match status" value="1"/>
</dbReference>
<feature type="domain" description="Fucolectin tachylectin-4 pentraxin-1" evidence="7">
    <location>
        <begin position="423"/>
        <end position="579"/>
    </location>
</feature>
<gene>
    <name evidence="8" type="ORF">PoB_002442000</name>
</gene>
<dbReference type="InterPro" id="IPR042635">
    <property type="entry name" value="MEGF10/SREC1/2-like"/>
</dbReference>
<dbReference type="AlphaFoldDB" id="A0AAV3ZTG9"/>
<dbReference type="Gene3D" id="2.170.300.10">
    <property type="entry name" value="Tie2 ligand-binding domain superfamily"/>
    <property type="match status" value="2"/>
</dbReference>
<keyword evidence="2" id="KW-0479">Metal-binding</keyword>
<dbReference type="InterPro" id="IPR008979">
    <property type="entry name" value="Galactose-bd-like_sf"/>
</dbReference>
<evidence type="ECO:0000259" key="7">
    <source>
        <dbReference type="SMART" id="SM00607"/>
    </source>
</evidence>
<evidence type="ECO:0000256" key="3">
    <source>
        <dbReference type="ARBA" id="ARBA00022837"/>
    </source>
</evidence>
<keyword evidence="9" id="KW-1185">Reference proteome</keyword>
<dbReference type="GO" id="GO:0005044">
    <property type="term" value="F:scavenger receptor activity"/>
    <property type="evidence" value="ECO:0007669"/>
    <property type="project" value="InterPro"/>
</dbReference>
<comment type="caution">
    <text evidence="8">The sequence shown here is derived from an EMBL/GenBank/DDBJ whole genome shotgun (WGS) entry which is preliminary data.</text>
</comment>